<dbReference type="PANTHER" id="PTHR12385">
    <property type="entry name" value="CHOLINE TRANSPORTER-LIKE (SLC FAMILY 44)"/>
    <property type="match status" value="1"/>
</dbReference>
<evidence type="ECO:0000256" key="4">
    <source>
        <dbReference type="ARBA" id="ARBA00022989"/>
    </source>
</evidence>
<feature type="transmembrane region" description="Helical" evidence="6">
    <location>
        <begin position="395"/>
        <end position="415"/>
    </location>
</feature>
<evidence type="ECO:0000256" key="3">
    <source>
        <dbReference type="ARBA" id="ARBA00022692"/>
    </source>
</evidence>
<organism evidence="8 9">
    <name type="scientific">Diacronema lutheri</name>
    <name type="common">Unicellular marine alga</name>
    <name type="synonym">Monochrysis lutheri</name>
    <dbReference type="NCBI Taxonomy" id="2081491"/>
    <lineage>
        <taxon>Eukaryota</taxon>
        <taxon>Haptista</taxon>
        <taxon>Haptophyta</taxon>
        <taxon>Pavlovophyceae</taxon>
        <taxon>Pavlovales</taxon>
        <taxon>Pavlovaceae</taxon>
        <taxon>Diacronema</taxon>
    </lineage>
</organism>
<comment type="subcellular location">
    <subcellularLocation>
        <location evidence="6">Cell membrane</location>
        <topology evidence="6">Multi-pass membrane protein</topology>
    </subcellularLocation>
    <subcellularLocation>
        <location evidence="1">Membrane</location>
        <topology evidence="1">Multi-pass membrane protein</topology>
    </subcellularLocation>
</comment>
<feature type="transmembrane region" description="Helical" evidence="6">
    <location>
        <begin position="234"/>
        <end position="252"/>
    </location>
</feature>
<comment type="caution">
    <text evidence="8">The sequence shown here is derived from an EMBL/GenBank/DDBJ whole genome shotgun (WGS) entry which is preliminary data.</text>
</comment>
<dbReference type="InterPro" id="IPR007603">
    <property type="entry name" value="Choline_transptr-like"/>
</dbReference>
<dbReference type="GO" id="GO:0005886">
    <property type="term" value="C:plasma membrane"/>
    <property type="evidence" value="ECO:0007669"/>
    <property type="project" value="UniProtKB-SubCell"/>
</dbReference>
<feature type="compositionally biased region" description="Low complexity" evidence="7">
    <location>
        <begin position="549"/>
        <end position="561"/>
    </location>
</feature>
<feature type="region of interest" description="Disordered" evidence="7">
    <location>
        <begin position="498"/>
        <end position="561"/>
    </location>
</feature>
<feature type="transmembrane region" description="Helical" evidence="6">
    <location>
        <begin position="86"/>
        <end position="108"/>
    </location>
</feature>
<gene>
    <name evidence="8" type="ORF">KFE25_010749</name>
</gene>
<dbReference type="OrthoDB" id="44736at2759"/>
<feature type="transmembrane region" description="Helical" evidence="6">
    <location>
        <begin position="30"/>
        <end position="51"/>
    </location>
</feature>
<evidence type="ECO:0000256" key="2">
    <source>
        <dbReference type="ARBA" id="ARBA00007168"/>
    </source>
</evidence>
<comment type="similarity">
    <text evidence="2 6">Belongs to the CTL (choline transporter-like) family.</text>
</comment>
<keyword evidence="5 6" id="KW-0472">Membrane</keyword>
<feature type="transmembrane region" description="Helical" evidence="6">
    <location>
        <begin position="332"/>
        <end position="352"/>
    </location>
</feature>
<protein>
    <recommendedName>
        <fullName evidence="6">Choline transporter-like protein</fullName>
    </recommendedName>
</protein>
<feature type="transmembrane region" description="Helical" evidence="6">
    <location>
        <begin position="115"/>
        <end position="134"/>
    </location>
</feature>
<keyword evidence="3 6" id="KW-0812">Transmembrane</keyword>
<evidence type="ECO:0000256" key="7">
    <source>
        <dbReference type="SAM" id="MobiDB-lite"/>
    </source>
</evidence>
<feature type="transmembrane region" description="Helical" evidence="6">
    <location>
        <begin position="140"/>
        <end position="158"/>
    </location>
</feature>
<reference evidence="8" key="1">
    <citation type="submission" date="2021-05" db="EMBL/GenBank/DDBJ databases">
        <title>The genome of the haptophyte Pavlova lutheri (Diacronema luteri, Pavlovales) - a model for lipid biosynthesis in eukaryotic algae.</title>
        <authorList>
            <person name="Hulatt C.J."/>
            <person name="Posewitz M.C."/>
        </authorList>
    </citation>
    <scope>NUCLEOTIDE SEQUENCE</scope>
    <source>
        <strain evidence="8">NIVA-4/92</strain>
    </source>
</reference>
<feature type="transmembrane region" description="Helical" evidence="6">
    <location>
        <begin position="288"/>
        <end position="312"/>
    </location>
</feature>
<evidence type="ECO:0000313" key="9">
    <source>
        <dbReference type="Proteomes" id="UP000751190"/>
    </source>
</evidence>
<evidence type="ECO:0000313" key="8">
    <source>
        <dbReference type="EMBL" id="KAG8460998.1"/>
    </source>
</evidence>
<dbReference type="AlphaFoldDB" id="A0A8J5X7C1"/>
<dbReference type="Proteomes" id="UP000751190">
    <property type="component" value="Unassembled WGS sequence"/>
</dbReference>
<evidence type="ECO:0000256" key="1">
    <source>
        <dbReference type="ARBA" id="ARBA00004141"/>
    </source>
</evidence>
<dbReference type="PANTHER" id="PTHR12385:SF4">
    <property type="entry name" value="PROTEIN PNS1"/>
    <property type="match status" value="1"/>
</dbReference>
<evidence type="ECO:0000256" key="6">
    <source>
        <dbReference type="RuleBase" id="RU368066"/>
    </source>
</evidence>
<comment type="function">
    <text evidence="6">Choline transporter.</text>
</comment>
<sequence>MSDAFGYTPLDARARERSEALKGPRACKDALWAAVFLAHLALVAALAAMHVPELIAAARDGLHDPGANATLEPQMQAALTHSAELAWPYLLVGLGVAFVWSIAWIGIVQAFAESLIYIALIATPAVFLALTLWPGNPSPVATGVFFIVTMFYACWIVLTQRNRVEFARLTLATVAGVIRTHPGMWIVSLLSMVPAVAWQLAWLMTAGATFFHFRAHGERFSYVDSRTGESREGVSIGALGVITLVFLLLSTYWTSQVISNVVHVTNSGVLATWYFRQRSRLPRPTVHALGRALSTSFGSICLGSLLVALVQLLHDMAESARQNSAEGGLVSSIVWCCVVCFIGYLEALIALFNHWAFTQVAIYGKDFKTAARHTWHLVEARGLSGLVNMNLTSNAVGLGVLLGGVLSAALVAGLAHDRLLVAPTSKPGVSEDVQGVYAAAYALTIAAAAVCAVACTTTISSAVTSGVTTLFVCWAEDPAALLASNPPLHASFEHISSGFLRDHPPRHGPGPDGRADVENPRPLPAQQYQAPTVAVGTPVGQQPPPPNVPVAHAVPASQAGP</sequence>
<dbReference type="GO" id="GO:0022857">
    <property type="term" value="F:transmembrane transporter activity"/>
    <property type="evidence" value="ECO:0007669"/>
    <property type="project" value="UniProtKB-UniRule"/>
</dbReference>
<keyword evidence="4 6" id="KW-1133">Transmembrane helix</keyword>
<accession>A0A8J5X7C1</accession>
<name>A0A8J5X7C1_DIALT</name>
<keyword evidence="9" id="KW-1185">Reference proteome</keyword>
<dbReference type="OMA" id="AWAITCI"/>
<dbReference type="Pfam" id="PF04515">
    <property type="entry name" value="Choline_transpo"/>
    <property type="match status" value="1"/>
</dbReference>
<feature type="transmembrane region" description="Helical" evidence="6">
    <location>
        <begin position="435"/>
        <end position="455"/>
    </location>
</feature>
<dbReference type="EMBL" id="JAGTXO010000029">
    <property type="protein sequence ID" value="KAG8460998.1"/>
    <property type="molecule type" value="Genomic_DNA"/>
</dbReference>
<evidence type="ECO:0000256" key="5">
    <source>
        <dbReference type="ARBA" id="ARBA00023136"/>
    </source>
</evidence>
<proteinExistence type="inferred from homology"/>